<proteinExistence type="predicted"/>
<feature type="domain" description="GP-PDE" evidence="2">
    <location>
        <begin position="44"/>
        <end position="302"/>
    </location>
</feature>
<dbReference type="InterPro" id="IPR030395">
    <property type="entry name" value="GP_PDE_dom"/>
</dbReference>
<dbReference type="eggNOG" id="COG0584">
    <property type="taxonomic scope" value="Bacteria"/>
</dbReference>
<dbReference type="OrthoDB" id="9795622at2"/>
<feature type="chain" id="PRO_5001973468" evidence="1">
    <location>
        <begin position="29"/>
        <end position="310"/>
    </location>
</feature>
<evidence type="ECO:0000313" key="4">
    <source>
        <dbReference type="Proteomes" id="UP000030003"/>
    </source>
</evidence>
<evidence type="ECO:0000313" key="3">
    <source>
        <dbReference type="EMBL" id="KGO99894.1"/>
    </source>
</evidence>
<keyword evidence="4" id="KW-1185">Reference proteome</keyword>
<gene>
    <name evidence="3" type="ORF">N791_00295</name>
</gene>
<evidence type="ECO:0000256" key="1">
    <source>
        <dbReference type="SAM" id="SignalP"/>
    </source>
</evidence>
<dbReference type="Proteomes" id="UP000030003">
    <property type="component" value="Unassembled WGS sequence"/>
</dbReference>
<dbReference type="GO" id="GO:0006580">
    <property type="term" value="P:ethanolamine metabolic process"/>
    <property type="evidence" value="ECO:0007669"/>
    <property type="project" value="TreeGrafter"/>
</dbReference>
<dbReference type="InterPro" id="IPR017946">
    <property type="entry name" value="PLC-like_Pdiesterase_TIM-brl"/>
</dbReference>
<reference evidence="3 4" key="1">
    <citation type="submission" date="2013-08" db="EMBL/GenBank/DDBJ databases">
        <title>Genomic analysis of Lysobacter defluvii.</title>
        <authorList>
            <person name="Wang Q."/>
            <person name="Wang G."/>
        </authorList>
    </citation>
    <scope>NUCLEOTIDE SEQUENCE [LARGE SCALE GENOMIC DNA]</scope>
    <source>
        <strain evidence="3 4">IMMIB APB-9</strain>
    </source>
</reference>
<dbReference type="GO" id="GO:0006644">
    <property type="term" value="P:phospholipid metabolic process"/>
    <property type="evidence" value="ECO:0007669"/>
    <property type="project" value="TreeGrafter"/>
</dbReference>
<accession>A0A0A0MBC5</accession>
<protein>
    <submittedName>
        <fullName evidence="3">Glycerophosphodiester phosphodiesterase</fullName>
    </submittedName>
</protein>
<dbReference type="GO" id="GO:0008889">
    <property type="term" value="F:glycerophosphodiester phosphodiesterase activity"/>
    <property type="evidence" value="ECO:0007669"/>
    <property type="project" value="TreeGrafter"/>
</dbReference>
<feature type="signal peptide" evidence="1">
    <location>
        <begin position="1"/>
        <end position="28"/>
    </location>
</feature>
<dbReference type="CDD" id="cd08566">
    <property type="entry name" value="GDPD_AtGDE_like"/>
    <property type="match status" value="1"/>
</dbReference>
<dbReference type="SUPFAM" id="SSF51695">
    <property type="entry name" value="PLC-like phosphodiesterases"/>
    <property type="match status" value="1"/>
</dbReference>
<dbReference type="PANTHER" id="PTHR46320">
    <property type="entry name" value="GLYCEROPHOSPHODIESTER PHOSPHODIESTERASE 1"/>
    <property type="match status" value="1"/>
</dbReference>
<dbReference type="STRING" id="1385515.GCA_000423325_01218"/>
<dbReference type="EMBL" id="AVBH01000001">
    <property type="protein sequence ID" value="KGO99894.1"/>
    <property type="molecule type" value="Genomic_DNA"/>
</dbReference>
<dbReference type="AlphaFoldDB" id="A0A0A0MBC5"/>
<dbReference type="RefSeq" id="WP_052106468.1">
    <property type="nucleotide sequence ID" value="NZ_AUHT01000006.1"/>
</dbReference>
<dbReference type="Pfam" id="PF03009">
    <property type="entry name" value="GDPD"/>
    <property type="match status" value="1"/>
</dbReference>
<dbReference type="GO" id="GO:0070291">
    <property type="term" value="P:N-acylethanolamine metabolic process"/>
    <property type="evidence" value="ECO:0007669"/>
    <property type="project" value="TreeGrafter"/>
</dbReference>
<sequence length="310" mass="33516">MTANATRLAAVALAAGLLMQAGGGLAQAASPEDPAAKLRDPSRVVVIAHRGCVGEAPEVSVSSIHACAGKGIDGIELDIRKSSDGVLVAIHDATLDRTTNGSGRVADHTAAELRELRLRRGNGGRSVVVTDEHLPTVEEMLLAAREHGFIVHLDIKDATHAEVADLVERLGMEGQGIAWVTGSPEDSHQPDPGDVRALAIMARIQDCPEGAPATCRPNDMRDLMGFARYDPAGYFLWYRSTPEFFAAFNAAERPPGTRLSTETLWEIDNLPPAQRHAEYRRLLDAGATMFLTDKPRDLVSFLQREKEESR</sequence>
<organism evidence="3 4">
    <name type="scientific">Lysobacter defluvii IMMIB APB-9 = DSM 18482</name>
    <dbReference type="NCBI Taxonomy" id="1385515"/>
    <lineage>
        <taxon>Bacteria</taxon>
        <taxon>Pseudomonadati</taxon>
        <taxon>Pseudomonadota</taxon>
        <taxon>Gammaproteobacteria</taxon>
        <taxon>Lysobacterales</taxon>
        <taxon>Lysobacteraceae</taxon>
        <taxon>Novilysobacter</taxon>
    </lineage>
</organism>
<name>A0A0A0MBC5_9GAMM</name>
<keyword evidence="1" id="KW-0732">Signal</keyword>
<evidence type="ECO:0000259" key="2">
    <source>
        <dbReference type="PROSITE" id="PS51704"/>
    </source>
</evidence>
<dbReference type="PANTHER" id="PTHR46320:SF1">
    <property type="entry name" value="GLYCEROPHOSPHODIESTER PHOSPHODIESTERASE 1"/>
    <property type="match status" value="1"/>
</dbReference>
<comment type="caution">
    <text evidence="3">The sequence shown here is derived from an EMBL/GenBank/DDBJ whole genome shotgun (WGS) entry which is preliminary data.</text>
</comment>
<dbReference type="Gene3D" id="3.20.20.190">
    <property type="entry name" value="Phosphatidylinositol (PI) phosphodiesterase"/>
    <property type="match status" value="1"/>
</dbReference>
<dbReference type="GO" id="GO:0005886">
    <property type="term" value="C:plasma membrane"/>
    <property type="evidence" value="ECO:0007669"/>
    <property type="project" value="TreeGrafter"/>
</dbReference>
<dbReference type="PROSITE" id="PS51704">
    <property type="entry name" value="GP_PDE"/>
    <property type="match status" value="1"/>
</dbReference>